<dbReference type="Pfam" id="PF04011">
    <property type="entry name" value="LemA"/>
    <property type="match status" value="1"/>
</dbReference>
<dbReference type="GO" id="GO:0016020">
    <property type="term" value="C:membrane"/>
    <property type="evidence" value="ECO:0007669"/>
    <property type="project" value="UniProtKB-SubCell"/>
</dbReference>
<feature type="compositionally biased region" description="Pro residues" evidence="6">
    <location>
        <begin position="189"/>
        <end position="198"/>
    </location>
</feature>
<dbReference type="PANTHER" id="PTHR34478:SF2">
    <property type="entry name" value="MEMBRANE PROTEIN"/>
    <property type="match status" value="1"/>
</dbReference>
<feature type="compositionally biased region" description="Pro residues" evidence="6">
    <location>
        <begin position="204"/>
        <end position="240"/>
    </location>
</feature>
<dbReference type="EMBL" id="CP049257">
    <property type="protein sequence ID" value="QIG44466.1"/>
    <property type="molecule type" value="Genomic_DNA"/>
</dbReference>
<evidence type="ECO:0000256" key="6">
    <source>
        <dbReference type="SAM" id="MobiDB-lite"/>
    </source>
</evidence>
<dbReference type="SUPFAM" id="SSF140478">
    <property type="entry name" value="LemA-like"/>
    <property type="match status" value="1"/>
</dbReference>
<dbReference type="InterPro" id="IPR023353">
    <property type="entry name" value="LemA-like_dom_sf"/>
</dbReference>
<keyword evidence="5" id="KW-0472">Membrane</keyword>
<reference evidence="7 8" key="1">
    <citation type="submission" date="2020-02" db="EMBL/GenBank/DDBJ databases">
        <title>Full genome sequence of Nocardioides sp. R-3366.</title>
        <authorList>
            <person name="Im W.-T."/>
        </authorList>
    </citation>
    <scope>NUCLEOTIDE SEQUENCE [LARGE SCALE GENOMIC DNA]</scope>
    <source>
        <strain evidence="7 8">R-3366</strain>
    </source>
</reference>
<evidence type="ECO:0000256" key="4">
    <source>
        <dbReference type="ARBA" id="ARBA00022989"/>
    </source>
</evidence>
<name>A0A6G6WGX9_9ACTN</name>
<organism evidence="7 8">
    <name type="scientific">Nocardioides anomalus</name>
    <dbReference type="NCBI Taxonomy" id="2712223"/>
    <lineage>
        <taxon>Bacteria</taxon>
        <taxon>Bacillati</taxon>
        <taxon>Actinomycetota</taxon>
        <taxon>Actinomycetes</taxon>
        <taxon>Propionibacteriales</taxon>
        <taxon>Nocardioidaceae</taxon>
        <taxon>Nocardioides</taxon>
    </lineage>
</organism>
<evidence type="ECO:0000256" key="2">
    <source>
        <dbReference type="ARBA" id="ARBA00008854"/>
    </source>
</evidence>
<keyword evidence="3" id="KW-0812">Transmembrane</keyword>
<proteinExistence type="inferred from homology"/>
<protein>
    <submittedName>
        <fullName evidence="7">LemA family protein</fullName>
    </submittedName>
</protein>
<evidence type="ECO:0000313" key="7">
    <source>
        <dbReference type="EMBL" id="QIG44466.1"/>
    </source>
</evidence>
<evidence type="ECO:0000256" key="5">
    <source>
        <dbReference type="ARBA" id="ARBA00023136"/>
    </source>
</evidence>
<sequence>MLIALIVIVVIVALIGFAVVGFNKLRTSDIGAQEALGGIDVQLTRRAELIPNLVETVKGYAAHESGVFEEVTKARAGVVAAAAGNDVPAKAAADAALQQALVRVNAVAEAYPDLKANQNFLELQGQLAETENQIAFARQYYNDAVASLNKLVMTIPWMLFTGIANVHKREFYDAPEGQQVAPQVSFGNPTPPAPPAAPAAPAAPVTPPPAPAAPAAPAAPPATPPATPPAPPAGGVPPAQ</sequence>
<keyword evidence="4" id="KW-1133">Transmembrane helix</keyword>
<dbReference type="AlphaFoldDB" id="A0A6G6WGX9"/>
<dbReference type="Proteomes" id="UP000502996">
    <property type="component" value="Chromosome"/>
</dbReference>
<comment type="subcellular location">
    <subcellularLocation>
        <location evidence="1">Membrane</location>
        <topology evidence="1">Single-pass membrane protein</topology>
    </subcellularLocation>
</comment>
<evidence type="ECO:0000256" key="1">
    <source>
        <dbReference type="ARBA" id="ARBA00004167"/>
    </source>
</evidence>
<keyword evidence="8" id="KW-1185">Reference proteome</keyword>
<gene>
    <name evidence="7" type="ORF">G5V58_18265</name>
</gene>
<evidence type="ECO:0000256" key="3">
    <source>
        <dbReference type="ARBA" id="ARBA00022692"/>
    </source>
</evidence>
<dbReference type="RefSeq" id="WP_165235942.1">
    <property type="nucleotide sequence ID" value="NZ_CP049257.1"/>
</dbReference>
<evidence type="ECO:0000313" key="8">
    <source>
        <dbReference type="Proteomes" id="UP000502996"/>
    </source>
</evidence>
<dbReference type="PANTHER" id="PTHR34478">
    <property type="entry name" value="PROTEIN LEMA"/>
    <property type="match status" value="1"/>
</dbReference>
<accession>A0A6G6WGX9</accession>
<dbReference type="Gene3D" id="1.20.1440.20">
    <property type="entry name" value="LemA-like domain"/>
    <property type="match status" value="1"/>
</dbReference>
<dbReference type="KEGG" id="nano:G5V58_18265"/>
<feature type="region of interest" description="Disordered" evidence="6">
    <location>
        <begin position="181"/>
        <end position="240"/>
    </location>
</feature>
<comment type="similarity">
    <text evidence="2">Belongs to the LemA family.</text>
</comment>
<dbReference type="InterPro" id="IPR007156">
    <property type="entry name" value="MamQ_LemA"/>
</dbReference>